<proteinExistence type="predicted"/>
<evidence type="ECO:0000256" key="1">
    <source>
        <dbReference type="SAM" id="MobiDB-lite"/>
    </source>
</evidence>
<reference evidence="2 3" key="1">
    <citation type="submission" date="2019-05" db="EMBL/GenBank/DDBJ databases">
        <title>Another draft genome of Portunus trituberculatus and its Hox gene families provides insights of decapod evolution.</title>
        <authorList>
            <person name="Jeong J.-H."/>
            <person name="Song I."/>
            <person name="Kim S."/>
            <person name="Choi T."/>
            <person name="Kim D."/>
            <person name="Ryu S."/>
            <person name="Kim W."/>
        </authorList>
    </citation>
    <scope>NUCLEOTIDE SEQUENCE [LARGE SCALE GENOMIC DNA]</scope>
    <source>
        <tissue evidence="2">Muscle</tissue>
    </source>
</reference>
<organism evidence="2 3">
    <name type="scientific">Portunus trituberculatus</name>
    <name type="common">Swimming crab</name>
    <name type="synonym">Neptunus trituberculatus</name>
    <dbReference type="NCBI Taxonomy" id="210409"/>
    <lineage>
        <taxon>Eukaryota</taxon>
        <taxon>Metazoa</taxon>
        <taxon>Ecdysozoa</taxon>
        <taxon>Arthropoda</taxon>
        <taxon>Crustacea</taxon>
        <taxon>Multicrustacea</taxon>
        <taxon>Malacostraca</taxon>
        <taxon>Eumalacostraca</taxon>
        <taxon>Eucarida</taxon>
        <taxon>Decapoda</taxon>
        <taxon>Pleocyemata</taxon>
        <taxon>Brachyura</taxon>
        <taxon>Eubrachyura</taxon>
        <taxon>Portunoidea</taxon>
        <taxon>Portunidae</taxon>
        <taxon>Portuninae</taxon>
        <taxon>Portunus</taxon>
    </lineage>
</organism>
<name>A0A5B7DQ12_PORTR</name>
<sequence>MPHSAITSKRRSASRASCQDLERRSRSEMERPFLKLNCLVMARFPHSLVRTGTRSWEVTPCFSFTKLHHHFESSWLEDNILLLLSSHLALAHFATCVKSVHAARCIALFRWVSHLLYRCHTLYLCSAAMRHQNPNQGWSFGLVV</sequence>
<feature type="region of interest" description="Disordered" evidence="1">
    <location>
        <begin position="1"/>
        <end position="23"/>
    </location>
</feature>
<comment type="caution">
    <text evidence="2">The sequence shown here is derived from an EMBL/GenBank/DDBJ whole genome shotgun (WGS) entry which is preliminary data.</text>
</comment>
<evidence type="ECO:0000313" key="2">
    <source>
        <dbReference type="EMBL" id="MPC23016.1"/>
    </source>
</evidence>
<protein>
    <submittedName>
        <fullName evidence="2">Uncharacterized protein</fullName>
    </submittedName>
</protein>
<gene>
    <name evidence="2" type="ORF">E2C01_016051</name>
</gene>
<accession>A0A5B7DQ12</accession>
<evidence type="ECO:0000313" key="3">
    <source>
        <dbReference type="Proteomes" id="UP000324222"/>
    </source>
</evidence>
<dbReference type="Proteomes" id="UP000324222">
    <property type="component" value="Unassembled WGS sequence"/>
</dbReference>
<dbReference type="EMBL" id="VSRR010001154">
    <property type="protein sequence ID" value="MPC23016.1"/>
    <property type="molecule type" value="Genomic_DNA"/>
</dbReference>
<keyword evidence="3" id="KW-1185">Reference proteome</keyword>
<dbReference type="AlphaFoldDB" id="A0A5B7DQ12"/>